<feature type="domain" description="NAD-dependent epimerase/dehydratase" evidence="3">
    <location>
        <begin position="8"/>
        <end position="225"/>
    </location>
</feature>
<organism evidence="4 5">
    <name type="scientific">Azospirillum oleiclasticum</name>
    <dbReference type="NCBI Taxonomy" id="2735135"/>
    <lineage>
        <taxon>Bacteria</taxon>
        <taxon>Pseudomonadati</taxon>
        <taxon>Pseudomonadota</taxon>
        <taxon>Alphaproteobacteria</taxon>
        <taxon>Rhodospirillales</taxon>
        <taxon>Azospirillaceae</taxon>
        <taxon>Azospirillum</taxon>
    </lineage>
</organism>
<sequence>MTSMVGPVLITGASGFLGAWVMRRLIDAGERIVAFDIVDDRRRLALLTGAEAARAVPWILGDVTDGTAVREAAERAEARSILHLAALTIPACRAKPVLGALVDVIGHLNVFEAARAVGIRRIVYTSSAAAHPRGPLKSPANLYGVYKRADEDIAKVYFMDHGIPSVGLRPNVVYGVGRDDGETAAITQAIRAAAEGRPYAMPFAGTMSFQYAGEVAEVVVRCLAATPPEPIVSDLSAREESTDDLLAAIRACDPAAAVTPSSHVRPKPEFPLDDTPLRRRIGDWRSVPLAEGVALTFDAYRKLAAG</sequence>
<dbReference type="PANTHER" id="PTHR43000">
    <property type="entry name" value="DTDP-D-GLUCOSE 4,6-DEHYDRATASE-RELATED"/>
    <property type="match status" value="1"/>
</dbReference>
<evidence type="ECO:0000256" key="2">
    <source>
        <dbReference type="ARBA" id="ARBA00007637"/>
    </source>
</evidence>
<evidence type="ECO:0000256" key="1">
    <source>
        <dbReference type="ARBA" id="ARBA00005125"/>
    </source>
</evidence>
<protein>
    <submittedName>
        <fullName evidence="4">NAD(P)-dependent oxidoreductase</fullName>
    </submittedName>
</protein>
<dbReference type="EMBL" id="JABFDB010000033">
    <property type="protein sequence ID" value="NYZ23958.1"/>
    <property type="molecule type" value="Genomic_DNA"/>
</dbReference>
<dbReference type="Pfam" id="PF01370">
    <property type="entry name" value="Epimerase"/>
    <property type="match status" value="1"/>
</dbReference>
<dbReference type="SUPFAM" id="SSF51735">
    <property type="entry name" value="NAD(P)-binding Rossmann-fold domains"/>
    <property type="match status" value="1"/>
</dbReference>
<comment type="pathway">
    <text evidence="1">Bacterial outer membrane biogenesis; LPS O-antigen biosynthesis.</text>
</comment>
<evidence type="ECO:0000313" key="4">
    <source>
        <dbReference type="EMBL" id="NYZ23958.1"/>
    </source>
</evidence>
<gene>
    <name evidence="4" type="ORF">HND93_30010</name>
</gene>
<dbReference type="Proteomes" id="UP000584642">
    <property type="component" value="Unassembled WGS sequence"/>
</dbReference>
<dbReference type="CDD" id="cd08946">
    <property type="entry name" value="SDR_e"/>
    <property type="match status" value="1"/>
</dbReference>
<keyword evidence="5" id="KW-1185">Reference proteome</keyword>
<dbReference type="Gene3D" id="3.40.50.720">
    <property type="entry name" value="NAD(P)-binding Rossmann-like Domain"/>
    <property type="match status" value="1"/>
</dbReference>
<comment type="similarity">
    <text evidence="2">Belongs to the NAD(P)-dependent epimerase/dehydratase family.</text>
</comment>
<evidence type="ECO:0000259" key="3">
    <source>
        <dbReference type="Pfam" id="PF01370"/>
    </source>
</evidence>
<evidence type="ECO:0000313" key="5">
    <source>
        <dbReference type="Proteomes" id="UP000584642"/>
    </source>
</evidence>
<accession>A0ABX2TLL3</accession>
<comment type="caution">
    <text evidence="4">The sequence shown here is derived from an EMBL/GenBank/DDBJ whole genome shotgun (WGS) entry which is preliminary data.</text>
</comment>
<dbReference type="InterPro" id="IPR036291">
    <property type="entry name" value="NAD(P)-bd_dom_sf"/>
</dbReference>
<dbReference type="InterPro" id="IPR001509">
    <property type="entry name" value="Epimerase_deHydtase"/>
</dbReference>
<dbReference type="RefSeq" id="WP_180285739.1">
    <property type="nucleotide sequence ID" value="NZ_JABFDB010000033.1"/>
</dbReference>
<reference evidence="4 5" key="1">
    <citation type="submission" date="2020-05" db="EMBL/GenBank/DDBJ databases">
        <title>Azospirillum oleiclasticum sp. nov, a nitrogen-fixing and heavy crude oil-emulsifying bacterium isolated from the crude oil of Yumen Oilfield.</title>
        <authorList>
            <person name="Wu D."/>
            <person name="Cai M."/>
            <person name="Zhang X."/>
        </authorList>
    </citation>
    <scope>NUCLEOTIDE SEQUENCE [LARGE SCALE GENOMIC DNA]</scope>
    <source>
        <strain evidence="4 5">ROY-1-1-2</strain>
    </source>
</reference>
<proteinExistence type="inferred from homology"/>
<name>A0ABX2TLL3_9PROT</name>